<proteinExistence type="predicted"/>
<dbReference type="EMBL" id="JBBPHU010000013">
    <property type="protein sequence ID" value="KAK7510936.1"/>
    <property type="molecule type" value="Genomic_DNA"/>
</dbReference>
<sequence>MSANNQSNGRPNGEPDSRVHLGERKLLKILDELVELEELDVEVHEKHNIPWASATINFRRISVRLPSRLQLAMWYYCSHLDLGPNSYQKQMKQLWERLLVKAKLIVRVFGTPGVDIMHAALMLPEALMSKNAETRSSEEHLKSLWTRMAARVENASTIEVKHWTNMIAGDVQVDEEEEIDKVAGLIVAQVLTNTLDDVQIRALSAQSFDEIASKIKETFCPLVHAKANAMPHLSLRTIIR</sequence>
<accession>A0ABR1KAF5</accession>
<organism evidence="1 2">
    <name type="scientific">Phyllosticta citriasiana</name>
    <dbReference type="NCBI Taxonomy" id="595635"/>
    <lineage>
        <taxon>Eukaryota</taxon>
        <taxon>Fungi</taxon>
        <taxon>Dikarya</taxon>
        <taxon>Ascomycota</taxon>
        <taxon>Pezizomycotina</taxon>
        <taxon>Dothideomycetes</taxon>
        <taxon>Dothideomycetes incertae sedis</taxon>
        <taxon>Botryosphaeriales</taxon>
        <taxon>Phyllostictaceae</taxon>
        <taxon>Phyllosticta</taxon>
    </lineage>
</organism>
<name>A0ABR1KAF5_9PEZI</name>
<reference evidence="1 2" key="1">
    <citation type="submission" date="2024-04" db="EMBL/GenBank/DDBJ databases">
        <title>Phyllosticta paracitricarpa is synonymous to the EU quarantine fungus P. citricarpa based on phylogenomic analyses.</title>
        <authorList>
            <consortium name="Lawrence Berkeley National Laboratory"/>
            <person name="Van Ingen-Buijs V.A."/>
            <person name="Van Westerhoven A.C."/>
            <person name="Haridas S."/>
            <person name="Skiadas P."/>
            <person name="Martin F."/>
            <person name="Groenewald J.Z."/>
            <person name="Crous P.W."/>
            <person name="Seidl M.F."/>
        </authorList>
    </citation>
    <scope>NUCLEOTIDE SEQUENCE [LARGE SCALE GENOMIC DNA]</scope>
    <source>
        <strain evidence="1 2">CBS 123371</strain>
    </source>
</reference>
<comment type="caution">
    <text evidence="1">The sequence shown here is derived from an EMBL/GenBank/DDBJ whole genome shotgun (WGS) entry which is preliminary data.</text>
</comment>
<evidence type="ECO:0000313" key="1">
    <source>
        <dbReference type="EMBL" id="KAK7510936.1"/>
    </source>
</evidence>
<gene>
    <name evidence="1" type="ORF">IWZ03DRAFT_363197</name>
</gene>
<dbReference type="Proteomes" id="UP001363622">
    <property type="component" value="Unassembled WGS sequence"/>
</dbReference>
<protein>
    <submittedName>
        <fullName evidence="1">Uncharacterized protein</fullName>
    </submittedName>
</protein>
<evidence type="ECO:0000313" key="2">
    <source>
        <dbReference type="Proteomes" id="UP001363622"/>
    </source>
</evidence>
<keyword evidence="2" id="KW-1185">Reference proteome</keyword>